<dbReference type="PANTHER" id="PTHR33116">
    <property type="entry name" value="REVERSE TRANSCRIPTASE ZINC-BINDING DOMAIN-CONTAINING PROTEIN-RELATED-RELATED"/>
    <property type="match status" value="1"/>
</dbReference>
<dbReference type="AlphaFoldDB" id="A0A843WH87"/>
<organism evidence="1 2">
    <name type="scientific">Colocasia esculenta</name>
    <name type="common">Wild taro</name>
    <name type="synonym">Arum esculentum</name>
    <dbReference type="NCBI Taxonomy" id="4460"/>
    <lineage>
        <taxon>Eukaryota</taxon>
        <taxon>Viridiplantae</taxon>
        <taxon>Streptophyta</taxon>
        <taxon>Embryophyta</taxon>
        <taxon>Tracheophyta</taxon>
        <taxon>Spermatophyta</taxon>
        <taxon>Magnoliopsida</taxon>
        <taxon>Liliopsida</taxon>
        <taxon>Araceae</taxon>
        <taxon>Aroideae</taxon>
        <taxon>Colocasieae</taxon>
        <taxon>Colocasia</taxon>
    </lineage>
</organism>
<gene>
    <name evidence="1" type="ORF">Taro_036755</name>
</gene>
<dbReference type="Proteomes" id="UP000652761">
    <property type="component" value="Unassembled WGS sequence"/>
</dbReference>
<keyword evidence="2" id="KW-1185">Reference proteome</keyword>
<dbReference type="EMBL" id="NMUH01003129">
    <property type="protein sequence ID" value="MQM03965.1"/>
    <property type="molecule type" value="Genomic_DNA"/>
</dbReference>
<accession>A0A843WH87</accession>
<protein>
    <submittedName>
        <fullName evidence="1">Uncharacterized protein</fullName>
    </submittedName>
</protein>
<name>A0A843WH87_COLES</name>
<dbReference type="PANTHER" id="PTHR33116:SF80">
    <property type="entry name" value="REVERSE TRANSCRIPTASE ZINC-BINDING DOMAIN-CONTAINING PROTEIN"/>
    <property type="match status" value="1"/>
</dbReference>
<evidence type="ECO:0000313" key="2">
    <source>
        <dbReference type="Proteomes" id="UP000652761"/>
    </source>
</evidence>
<reference evidence="1" key="1">
    <citation type="submission" date="2017-07" db="EMBL/GenBank/DDBJ databases">
        <title>Taro Niue Genome Assembly and Annotation.</title>
        <authorList>
            <person name="Atibalentja N."/>
            <person name="Keating K."/>
            <person name="Fields C.J."/>
        </authorList>
    </citation>
    <scope>NUCLEOTIDE SEQUENCE</scope>
    <source>
        <strain evidence="1">Niue_2</strain>
        <tissue evidence="1">Leaf</tissue>
    </source>
</reference>
<evidence type="ECO:0000313" key="1">
    <source>
        <dbReference type="EMBL" id="MQM03965.1"/>
    </source>
</evidence>
<comment type="caution">
    <text evidence="1">The sequence shown here is derived from an EMBL/GenBank/DDBJ whole genome shotgun (WGS) entry which is preliminary data.</text>
</comment>
<proteinExistence type="predicted"/>
<sequence>MPIVVTSPVGCPRFSMSQAVNSGLCPGTCAISSSLRLSYLYLICSVLREFPTEPVTSEVHTYSLQVRARKRFPYRRPVQSCVAAELGQHLKQSSSSTLVVPVEPEMADRRDWGGGGDETEETTQRVIERIWESLTDIRMRMDQQALVPPVAVSPGVGGVVPVAPVPPPLGVEVPLVAPVPPPPPMQTTFAGRVESAITWTEFLGAFNDTFFPMQVQQAKREQFRTLQQGLRPELQTAVIPLLCRTVEEAAQRAATLERAVRTCLASKAGSGNFRLPQQSAGVVDAYRGYLSSWVPQVLLTSEAHTYSPQVRERRRFPYRCPVQSYVAAELGQHLHQSSSSTLVVPVVPRAFLNIRKLMDFLAKYSKSSGQQINASKSCFMISQKASAQAVHRIKLLTGFKRQNGPLPYLGVPLRTGRTQAADFQPLIEKLNRRLATWKPRLLS</sequence>
<dbReference type="OrthoDB" id="621298at2759"/>